<dbReference type="InterPro" id="IPR013217">
    <property type="entry name" value="Methyltransf_12"/>
</dbReference>
<dbReference type="EMBL" id="JAOVZO020000018">
    <property type="protein sequence ID" value="MDC8014213.1"/>
    <property type="molecule type" value="Genomic_DNA"/>
</dbReference>
<dbReference type="SUPFAM" id="SSF53335">
    <property type="entry name" value="S-adenosyl-L-methionine-dependent methyltransferases"/>
    <property type="match status" value="1"/>
</dbReference>
<feature type="domain" description="Methyltransferase type 12" evidence="1">
    <location>
        <begin position="89"/>
        <end position="190"/>
    </location>
</feature>
<dbReference type="Gene3D" id="3.40.50.150">
    <property type="entry name" value="Vaccinia Virus protein VP39"/>
    <property type="match status" value="1"/>
</dbReference>
<dbReference type="GO" id="GO:0032259">
    <property type="term" value="P:methylation"/>
    <property type="evidence" value="ECO:0007669"/>
    <property type="project" value="UniProtKB-KW"/>
</dbReference>
<comment type="caution">
    <text evidence="2">The sequence shown here is derived from an EMBL/GenBank/DDBJ whole genome shotgun (WGS) entry which is preliminary data.</text>
</comment>
<dbReference type="CDD" id="cd02440">
    <property type="entry name" value="AdoMet_MTases"/>
    <property type="match status" value="1"/>
</dbReference>
<evidence type="ECO:0000313" key="3">
    <source>
        <dbReference type="Proteomes" id="UP001139971"/>
    </source>
</evidence>
<keyword evidence="3" id="KW-1185">Reference proteome</keyword>
<evidence type="ECO:0000259" key="1">
    <source>
        <dbReference type="Pfam" id="PF08242"/>
    </source>
</evidence>
<gene>
    <name evidence="2" type="ORF">OD750_016830</name>
</gene>
<accession>A0A9X3YNY5</accession>
<keyword evidence="2" id="KW-0489">Methyltransferase</keyword>
<dbReference type="Pfam" id="PF08242">
    <property type="entry name" value="Methyltransf_12"/>
    <property type="match status" value="1"/>
</dbReference>
<keyword evidence="2" id="KW-0808">Transferase</keyword>
<proteinExistence type="predicted"/>
<sequence length="347" mass="39266">MLKRTLRTAVAKAIDLAPASIGYRLRGALEKFAFNRTPVVHDLPPIFHYWANAYVRPRFEAIGFASPEDCFFRVIEGEARRKPYTIRCLSVGAGRCEVEIALVERLRGSGVDNVVMVCTDLNPRMLEAGRKLAREAGVIDRFAFDVADINVGRADAGYDVVIANQCLHHFVELETILDNIRGMLADDGVFATSDVVGRNGHRLWPEALAQFLPFWRELAPKYRYDRVLRREAVEYVNYNHADVGFEGIRAQDILRLLVERFEFEIFAPYACIALPLVERRFGWNFDANDPADIAFVDRLAQRDQELLDAGLVKPTQLVATMRKARLRPLVSTMPFAPAACIRDVDLP</sequence>
<name>A0A9X3YNY5_9GAMM</name>
<reference evidence="2" key="1">
    <citation type="submission" date="2023-02" db="EMBL/GenBank/DDBJ databases">
        <title>Tahibacter soli sp. nov. isolated from soil.</title>
        <authorList>
            <person name="Baek J.H."/>
            <person name="Lee J.K."/>
            <person name="Choi D.G."/>
            <person name="Jeon C.O."/>
        </authorList>
    </citation>
    <scope>NUCLEOTIDE SEQUENCE</scope>
    <source>
        <strain evidence="2">BL</strain>
    </source>
</reference>
<dbReference type="RefSeq" id="WP_263541851.1">
    <property type="nucleotide sequence ID" value="NZ_JAOVZO020000018.1"/>
</dbReference>
<evidence type="ECO:0000313" key="2">
    <source>
        <dbReference type="EMBL" id="MDC8014213.1"/>
    </source>
</evidence>
<dbReference type="AlphaFoldDB" id="A0A9X3YNY5"/>
<dbReference type="InterPro" id="IPR029063">
    <property type="entry name" value="SAM-dependent_MTases_sf"/>
</dbReference>
<dbReference type="Proteomes" id="UP001139971">
    <property type="component" value="Unassembled WGS sequence"/>
</dbReference>
<organism evidence="2 3">
    <name type="scientific">Tahibacter soli</name>
    <dbReference type="NCBI Taxonomy" id="2983605"/>
    <lineage>
        <taxon>Bacteria</taxon>
        <taxon>Pseudomonadati</taxon>
        <taxon>Pseudomonadota</taxon>
        <taxon>Gammaproteobacteria</taxon>
        <taxon>Lysobacterales</taxon>
        <taxon>Rhodanobacteraceae</taxon>
        <taxon>Tahibacter</taxon>
    </lineage>
</organism>
<dbReference type="GO" id="GO:0008168">
    <property type="term" value="F:methyltransferase activity"/>
    <property type="evidence" value="ECO:0007669"/>
    <property type="project" value="UniProtKB-KW"/>
</dbReference>
<protein>
    <submittedName>
        <fullName evidence="2">Class I SAM-dependent methyltransferase</fullName>
    </submittedName>
</protein>